<evidence type="ECO:0000313" key="4">
    <source>
        <dbReference type="Proteomes" id="UP000530514"/>
    </source>
</evidence>
<dbReference type="Pfam" id="PF16472">
    <property type="entry name" value="DUF5050"/>
    <property type="match status" value="1"/>
</dbReference>
<reference evidence="3 4" key="1">
    <citation type="submission" date="2020-07" db="EMBL/GenBank/DDBJ databases">
        <authorList>
            <person name="Feng H."/>
        </authorList>
    </citation>
    <scope>NUCLEOTIDE SEQUENCE [LARGE SCALE GENOMIC DNA]</scope>
    <source>
        <strain evidence="4">s-11</strain>
    </source>
</reference>
<evidence type="ECO:0000259" key="2">
    <source>
        <dbReference type="Pfam" id="PF16472"/>
    </source>
</evidence>
<dbReference type="AlphaFoldDB" id="A0A7W1XBH5"/>
<keyword evidence="4" id="KW-1185">Reference proteome</keyword>
<dbReference type="InterPro" id="IPR011659">
    <property type="entry name" value="WD40"/>
</dbReference>
<proteinExistence type="inferred from homology"/>
<accession>A0A7W1XBH5</accession>
<gene>
    <name evidence="3" type="ORF">H1164_12070</name>
</gene>
<comment type="similarity">
    <text evidence="1">Belongs to the TolB family.</text>
</comment>
<feature type="domain" description="Prolow-density lipoprotein receptor-related protein 1-like beta-propeller" evidence="2">
    <location>
        <begin position="12"/>
        <end position="173"/>
    </location>
</feature>
<dbReference type="EMBL" id="JACEIP010000018">
    <property type="protein sequence ID" value="MBA4543625.1"/>
    <property type="molecule type" value="Genomic_DNA"/>
</dbReference>
<dbReference type="Proteomes" id="UP000530514">
    <property type="component" value="Unassembled WGS sequence"/>
</dbReference>
<name>A0A7W1XBH5_9BACL</name>
<dbReference type="PANTHER" id="PTHR36842">
    <property type="entry name" value="PROTEIN TOLB HOMOLOG"/>
    <property type="match status" value="1"/>
</dbReference>
<sequence length="281" mass="31284">MASALFSPSPSFAKEKELIYFESARWLPDDDRMDTGVYRMNPDGTNIKRITDGRTPDLSPDGKKLLYSTNNGDIMVSDPNGKNPVKIGTGSYARWSKDGSKIVFERHFDIWLMNADGSDPVQLTQTEPFYNSSPDISPDGTKIVFHSDRDGRNHIYVMNIDGSDVKQLTGDASNETAEFDARWSPDGSKILYTRYAFDGTDVYVMDADGSNPTNLTSQINEDLDGPVWSPDGTRITFSGPNVFDGNENQVWTMNADGSNVQTFKTYLPNVVLTDWAAKKKD</sequence>
<comment type="caution">
    <text evidence="3">The sequence shown here is derived from an EMBL/GenBank/DDBJ whole genome shotgun (WGS) entry which is preliminary data.</text>
</comment>
<dbReference type="OrthoDB" id="108903at2"/>
<dbReference type="InterPro" id="IPR032485">
    <property type="entry name" value="LRP1-like_beta_prop"/>
</dbReference>
<dbReference type="Gene3D" id="2.120.10.30">
    <property type="entry name" value="TolB, C-terminal domain"/>
    <property type="match status" value="2"/>
</dbReference>
<protein>
    <submittedName>
        <fullName evidence="3">PD40 domain-containing protein</fullName>
    </submittedName>
</protein>
<dbReference type="Pfam" id="PF07676">
    <property type="entry name" value="PD40"/>
    <property type="match status" value="1"/>
</dbReference>
<dbReference type="PANTHER" id="PTHR36842:SF1">
    <property type="entry name" value="PROTEIN TOLB"/>
    <property type="match status" value="1"/>
</dbReference>
<dbReference type="InterPro" id="IPR011042">
    <property type="entry name" value="6-blade_b-propeller_TolB-like"/>
</dbReference>
<evidence type="ECO:0000256" key="1">
    <source>
        <dbReference type="ARBA" id="ARBA00009820"/>
    </source>
</evidence>
<evidence type="ECO:0000313" key="3">
    <source>
        <dbReference type="EMBL" id="MBA4543625.1"/>
    </source>
</evidence>
<dbReference type="RefSeq" id="WP_033101584.1">
    <property type="nucleotide sequence ID" value="NZ_JACEIP010000018.1"/>
</dbReference>
<dbReference type="SUPFAM" id="SSF69304">
    <property type="entry name" value="Tricorn protease N-terminal domain"/>
    <property type="match status" value="1"/>
</dbReference>
<organism evidence="3 4">
    <name type="scientific">Thermoactinomyces daqus</name>
    <dbReference type="NCBI Taxonomy" id="1329516"/>
    <lineage>
        <taxon>Bacteria</taxon>
        <taxon>Bacillati</taxon>
        <taxon>Bacillota</taxon>
        <taxon>Bacilli</taxon>
        <taxon>Bacillales</taxon>
        <taxon>Thermoactinomycetaceae</taxon>
        <taxon>Thermoactinomyces</taxon>
    </lineage>
</organism>